<proteinExistence type="predicted"/>
<accession>A0ABP2ZKB6</accession>
<feature type="region of interest" description="Disordered" evidence="1">
    <location>
        <begin position="182"/>
        <end position="206"/>
    </location>
</feature>
<name>A0ABP2ZKB6_ACILW</name>
<evidence type="ECO:0000313" key="2">
    <source>
        <dbReference type="EMBL" id="ESJ96085.1"/>
    </source>
</evidence>
<reference evidence="2 3" key="1">
    <citation type="submission" date="2013-10" db="EMBL/GenBank/DDBJ databases">
        <title>The Genome Sequence of Acinetobacter lwoffii NIPH 512.</title>
        <authorList>
            <consortium name="The Broad Institute Genomics Platform"/>
            <consortium name="The Broad Institute Genome Sequencing Center for Infectious Disease"/>
            <person name="Cerqueira G."/>
            <person name="Feldgarden M."/>
            <person name="Courvalin P."/>
            <person name="Grillot-Courvalin C."/>
            <person name="Clermont D."/>
            <person name="Rocha E."/>
            <person name="Yoon E.-J."/>
            <person name="Nemec A."/>
            <person name="Young S.K."/>
            <person name="Zeng Q."/>
            <person name="Gargeya S."/>
            <person name="Fitzgerald M."/>
            <person name="Abouelleil A."/>
            <person name="Alvarado L."/>
            <person name="Berlin A.M."/>
            <person name="Chapman S.B."/>
            <person name="Gainer-Dewar J."/>
            <person name="Goldberg J."/>
            <person name="Gnerre S."/>
            <person name="Griggs A."/>
            <person name="Gujja S."/>
            <person name="Hansen M."/>
            <person name="Howarth C."/>
            <person name="Imamovic A."/>
            <person name="Ireland A."/>
            <person name="Larimer J."/>
            <person name="McCowan C."/>
            <person name="Murphy C."/>
            <person name="Pearson M."/>
            <person name="Poon T.W."/>
            <person name="Priest M."/>
            <person name="Roberts A."/>
            <person name="Saif S."/>
            <person name="Shea T."/>
            <person name="Sykes S."/>
            <person name="Wortman J."/>
            <person name="Nusbaum C."/>
            <person name="Birren B."/>
        </authorList>
    </citation>
    <scope>NUCLEOTIDE SEQUENCE [LARGE SCALE GENOMIC DNA]</scope>
    <source>
        <strain evidence="2 3">NIPH 512</strain>
    </source>
</reference>
<gene>
    <name evidence="2" type="ORF">P800_00908</name>
</gene>
<protein>
    <submittedName>
        <fullName evidence="2">Uncharacterized protein</fullName>
    </submittedName>
</protein>
<sequence length="206" mass="23258">MALAEEIRAHDLINPYADIIIESIRSAWMEWLGSPFFGKWSSRGRATFVWETVMDSLKDKFKGNRDVYILDKGTTVLFVVKQEIVFRFKLADKSGRSKNVQTKSAKSFHDPELDYNLLAEGGIASDIPRVEVVYSLNKTATQIDNIKMIARDKSALVWNTSLVSTQSSFVELGNISNNTVDSEPKAKRRFKGKSTETVRKKAVGEM</sequence>
<feature type="compositionally biased region" description="Basic and acidic residues" evidence="1">
    <location>
        <begin position="193"/>
        <end position="206"/>
    </location>
</feature>
<keyword evidence="3" id="KW-1185">Reference proteome</keyword>
<comment type="caution">
    <text evidence="2">The sequence shown here is derived from an EMBL/GenBank/DDBJ whole genome shotgun (WGS) entry which is preliminary data.</text>
</comment>
<dbReference type="EMBL" id="AYHO01000002">
    <property type="protein sequence ID" value="ESJ96085.1"/>
    <property type="molecule type" value="Genomic_DNA"/>
</dbReference>
<evidence type="ECO:0000313" key="3">
    <source>
        <dbReference type="Proteomes" id="UP000018465"/>
    </source>
</evidence>
<dbReference type="RefSeq" id="WP_004646880.1">
    <property type="nucleotide sequence ID" value="NZ_KI530561.1"/>
</dbReference>
<organism evidence="2 3">
    <name type="scientific">Acinetobacter lwoffii NCTC 5866 = CIP 64.10 = NIPH 512</name>
    <dbReference type="NCBI Taxonomy" id="981327"/>
    <lineage>
        <taxon>Bacteria</taxon>
        <taxon>Pseudomonadati</taxon>
        <taxon>Pseudomonadota</taxon>
        <taxon>Gammaproteobacteria</taxon>
        <taxon>Moraxellales</taxon>
        <taxon>Moraxellaceae</taxon>
        <taxon>Acinetobacter</taxon>
    </lineage>
</organism>
<evidence type="ECO:0000256" key="1">
    <source>
        <dbReference type="SAM" id="MobiDB-lite"/>
    </source>
</evidence>
<dbReference type="Proteomes" id="UP000018465">
    <property type="component" value="Unassembled WGS sequence"/>
</dbReference>